<evidence type="ECO:0000313" key="3">
    <source>
        <dbReference type="Proteomes" id="UP000813444"/>
    </source>
</evidence>
<keyword evidence="3" id="KW-1185">Reference proteome</keyword>
<organism evidence="2 3">
    <name type="scientific">Stachybotrys elegans</name>
    <dbReference type="NCBI Taxonomy" id="80388"/>
    <lineage>
        <taxon>Eukaryota</taxon>
        <taxon>Fungi</taxon>
        <taxon>Dikarya</taxon>
        <taxon>Ascomycota</taxon>
        <taxon>Pezizomycotina</taxon>
        <taxon>Sordariomycetes</taxon>
        <taxon>Hypocreomycetidae</taxon>
        <taxon>Hypocreales</taxon>
        <taxon>Stachybotryaceae</taxon>
        <taxon>Stachybotrys</taxon>
    </lineage>
</organism>
<name>A0A8K0T4E2_9HYPO</name>
<dbReference type="Proteomes" id="UP000813444">
    <property type="component" value="Unassembled WGS sequence"/>
</dbReference>
<comment type="caution">
    <text evidence="2">The sequence shown here is derived from an EMBL/GenBank/DDBJ whole genome shotgun (WGS) entry which is preliminary data.</text>
</comment>
<sequence>MSPAAARVAARAVGRRNYTVFSSVRAAFRAMEPHPFERLPTTQSAARGDWGKVFKQSGTTLVFFVPTAVGVLTWPFAAQAFFDGHV</sequence>
<keyword evidence="1" id="KW-0812">Transmembrane</keyword>
<keyword evidence="1" id="KW-1133">Transmembrane helix</keyword>
<dbReference type="OrthoDB" id="4829316at2759"/>
<keyword evidence="1" id="KW-0472">Membrane</keyword>
<protein>
    <submittedName>
        <fullName evidence="2">Uncharacterized protein</fullName>
    </submittedName>
</protein>
<dbReference type="EMBL" id="JAGPNK010000002">
    <property type="protein sequence ID" value="KAH7325887.1"/>
    <property type="molecule type" value="Genomic_DNA"/>
</dbReference>
<accession>A0A8K0T4E2</accession>
<evidence type="ECO:0000313" key="2">
    <source>
        <dbReference type="EMBL" id="KAH7325887.1"/>
    </source>
</evidence>
<proteinExistence type="predicted"/>
<dbReference type="AlphaFoldDB" id="A0A8K0T4E2"/>
<reference evidence="2" key="1">
    <citation type="journal article" date="2021" name="Nat. Commun.">
        <title>Genetic determinants of endophytism in the Arabidopsis root mycobiome.</title>
        <authorList>
            <person name="Mesny F."/>
            <person name="Miyauchi S."/>
            <person name="Thiergart T."/>
            <person name="Pickel B."/>
            <person name="Atanasova L."/>
            <person name="Karlsson M."/>
            <person name="Huettel B."/>
            <person name="Barry K.W."/>
            <person name="Haridas S."/>
            <person name="Chen C."/>
            <person name="Bauer D."/>
            <person name="Andreopoulos W."/>
            <person name="Pangilinan J."/>
            <person name="LaButti K."/>
            <person name="Riley R."/>
            <person name="Lipzen A."/>
            <person name="Clum A."/>
            <person name="Drula E."/>
            <person name="Henrissat B."/>
            <person name="Kohler A."/>
            <person name="Grigoriev I.V."/>
            <person name="Martin F.M."/>
            <person name="Hacquard S."/>
        </authorList>
    </citation>
    <scope>NUCLEOTIDE SEQUENCE</scope>
    <source>
        <strain evidence="2">MPI-CAGE-CH-0235</strain>
    </source>
</reference>
<gene>
    <name evidence="2" type="ORF">B0I35DRAFT_474618</name>
</gene>
<evidence type="ECO:0000256" key="1">
    <source>
        <dbReference type="SAM" id="Phobius"/>
    </source>
</evidence>
<feature type="transmembrane region" description="Helical" evidence="1">
    <location>
        <begin position="61"/>
        <end position="82"/>
    </location>
</feature>